<dbReference type="GeneID" id="31002975"/>
<name>A0A225AUC7_TALAT</name>
<protein>
    <submittedName>
        <fullName evidence="1">Uncharacterized protein</fullName>
    </submittedName>
</protein>
<evidence type="ECO:0000313" key="2">
    <source>
        <dbReference type="Proteomes" id="UP000214365"/>
    </source>
</evidence>
<accession>A0A225AUC7</accession>
<comment type="caution">
    <text evidence="1">The sequence shown here is derived from an EMBL/GenBank/DDBJ whole genome shotgun (WGS) entry which is preliminary data.</text>
</comment>
<dbReference type="Proteomes" id="UP000214365">
    <property type="component" value="Unassembled WGS sequence"/>
</dbReference>
<gene>
    <name evidence="1" type="ORF">UA08_03220</name>
</gene>
<reference evidence="1 2" key="1">
    <citation type="submission" date="2015-06" db="EMBL/GenBank/DDBJ databases">
        <title>Talaromyces atroroseus IBT 11181 draft genome.</title>
        <authorList>
            <person name="Rasmussen K.B."/>
            <person name="Rasmussen S."/>
            <person name="Petersen B."/>
            <person name="Sicheritz-Ponten T."/>
            <person name="Mortensen U.H."/>
            <person name="Thrane U."/>
        </authorList>
    </citation>
    <scope>NUCLEOTIDE SEQUENCE [LARGE SCALE GENOMIC DNA]</scope>
    <source>
        <strain evidence="1 2">IBT 11181</strain>
    </source>
</reference>
<sequence length="167" mass="19314">MAVPTPNAPGVTMYGLWNSILNWMFPPTSNYVTRPQDMHRFFGGQKGFSDFHTSEIIPASRRKFFLITQCKAVASESQEHEWQNASNQLRDYLSSVHGTRPTNQRSPVYGIAALGRRVRFFRYDDPNQNVVDWRPSKRNNPIKKKYYDIRAEAGDVQGALNWILTHH</sequence>
<dbReference type="RefSeq" id="XP_020121019.1">
    <property type="nucleotide sequence ID" value="XM_020265496.1"/>
</dbReference>
<organism evidence="1 2">
    <name type="scientific">Talaromyces atroroseus</name>
    <dbReference type="NCBI Taxonomy" id="1441469"/>
    <lineage>
        <taxon>Eukaryota</taxon>
        <taxon>Fungi</taxon>
        <taxon>Dikarya</taxon>
        <taxon>Ascomycota</taxon>
        <taxon>Pezizomycotina</taxon>
        <taxon>Eurotiomycetes</taxon>
        <taxon>Eurotiomycetidae</taxon>
        <taxon>Eurotiales</taxon>
        <taxon>Trichocomaceae</taxon>
        <taxon>Talaromyces</taxon>
        <taxon>Talaromyces sect. Trachyspermi</taxon>
    </lineage>
</organism>
<evidence type="ECO:0000313" key="1">
    <source>
        <dbReference type="EMBL" id="OKL60898.1"/>
    </source>
</evidence>
<dbReference type="OrthoDB" id="4499616at2759"/>
<dbReference type="AlphaFoldDB" id="A0A225AUC7"/>
<proteinExistence type="predicted"/>
<dbReference type="EMBL" id="LFMY01000004">
    <property type="protein sequence ID" value="OKL60898.1"/>
    <property type="molecule type" value="Genomic_DNA"/>
</dbReference>
<keyword evidence="2" id="KW-1185">Reference proteome</keyword>